<dbReference type="eggNOG" id="ENOG502S0PE">
    <property type="taxonomic scope" value="Eukaryota"/>
</dbReference>
<accession>C8VR60</accession>
<evidence type="ECO:0000313" key="3">
    <source>
        <dbReference type="Proteomes" id="UP000000560"/>
    </source>
</evidence>
<reference evidence="3" key="2">
    <citation type="journal article" date="2009" name="Fungal Genet. Biol.">
        <title>The 2008 update of the Aspergillus nidulans genome annotation: a community effort.</title>
        <authorList>
            <person name="Wortman J.R."/>
            <person name="Gilsenan J.M."/>
            <person name="Joardar V."/>
            <person name="Deegan J."/>
            <person name="Clutterbuck J."/>
            <person name="Andersen M.R."/>
            <person name="Archer D."/>
            <person name="Bencina M."/>
            <person name="Braus G."/>
            <person name="Coutinho P."/>
            <person name="von Dohren H."/>
            <person name="Doonan J."/>
            <person name="Driessen A.J."/>
            <person name="Durek P."/>
            <person name="Espeso E."/>
            <person name="Fekete E."/>
            <person name="Flipphi M."/>
            <person name="Estrada C.G."/>
            <person name="Geysens S."/>
            <person name="Goldman G."/>
            <person name="de Groot P.W."/>
            <person name="Hansen K."/>
            <person name="Harris S.D."/>
            <person name="Heinekamp T."/>
            <person name="Helmstaedt K."/>
            <person name="Henrissat B."/>
            <person name="Hofmann G."/>
            <person name="Homan T."/>
            <person name="Horio T."/>
            <person name="Horiuchi H."/>
            <person name="James S."/>
            <person name="Jones M."/>
            <person name="Karaffa L."/>
            <person name="Karanyi Z."/>
            <person name="Kato M."/>
            <person name="Keller N."/>
            <person name="Kelly D.E."/>
            <person name="Kiel J.A."/>
            <person name="Kim J.M."/>
            <person name="van der Klei I.J."/>
            <person name="Klis F.M."/>
            <person name="Kovalchuk A."/>
            <person name="Krasevec N."/>
            <person name="Kubicek C.P."/>
            <person name="Liu B."/>
            <person name="Maccabe A."/>
            <person name="Meyer V."/>
            <person name="Mirabito P."/>
            <person name="Miskei M."/>
            <person name="Mos M."/>
            <person name="Mullins J."/>
            <person name="Nelson D.R."/>
            <person name="Nielsen J."/>
            <person name="Oakley B.R."/>
            <person name="Osmani S.A."/>
            <person name="Pakula T."/>
            <person name="Paszewski A."/>
            <person name="Paulsen I."/>
            <person name="Pilsyk S."/>
            <person name="Pocsi I."/>
            <person name="Punt P.J."/>
            <person name="Ram A.F."/>
            <person name="Ren Q."/>
            <person name="Robellet X."/>
            <person name="Robson G."/>
            <person name="Seiboth B."/>
            <person name="van Solingen P."/>
            <person name="Specht T."/>
            <person name="Sun J."/>
            <person name="Taheri-Talesh N."/>
            <person name="Takeshita N."/>
            <person name="Ussery D."/>
            <person name="vanKuyk P.A."/>
            <person name="Visser H."/>
            <person name="van de Vondervoort P.J."/>
            <person name="de Vries R.P."/>
            <person name="Walton J."/>
            <person name="Xiang X."/>
            <person name="Xiong Y."/>
            <person name="Zeng A.P."/>
            <person name="Brandt B.W."/>
            <person name="Cornell M.J."/>
            <person name="van den Hondel C.A."/>
            <person name="Visser J."/>
            <person name="Oliver S.G."/>
            <person name="Turner G."/>
        </authorList>
    </citation>
    <scope>GENOME REANNOTATION</scope>
    <source>
        <strain evidence="3">FGSC A4 / ATCC 38163 / CBS 112.46 / NRRL 194 / M139</strain>
    </source>
</reference>
<dbReference type="PANTHER" id="PTHR31126">
    <property type="entry name" value="TYROSINE-PROTEIN PHOSPHATASE"/>
    <property type="match status" value="1"/>
</dbReference>
<protein>
    <recommendedName>
        <fullName evidence="1">Tyrosine specific protein phosphatases domain-containing protein</fullName>
    </recommendedName>
</protein>
<dbReference type="OMA" id="HTIFDFR"/>
<dbReference type="Gene3D" id="3.90.190.10">
    <property type="entry name" value="Protein tyrosine phosphatase superfamily"/>
    <property type="match status" value="1"/>
</dbReference>
<gene>
    <name evidence="2" type="ORF">ANIA_09355</name>
</gene>
<dbReference type="RefSeq" id="XP_682624.1">
    <property type="nucleotide sequence ID" value="XM_677532.1"/>
</dbReference>
<keyword evidence="3" id="KW-1185">Reference proteome</keyword>
<dbReference type="HOGENOM" id="CLU_057546_1_3_1"/>
<name>Q5AQS5_EMENI</name>
<dbReference type="AlphaFoldDB" id="Q5AQS5"/>
<dbReference type="KEGG" id="ani:ANIA_09355"/>
<dbReference type="InterPro" id="IPR000387">
    <property type="entry name" value="Tyr_Pase_dom"/>
</dbReference>
<sequence length="278" mass="30628">MAESSPQSTFLAKRGASIDIDGVFNVRSFGGYPSSLRPNCFTRDSFIYRSGHLKDITSRGTIQIRDLGISMVIDLTNSGETKALFTGTSSLSQCRVLNLPLVKHGFTVQQLADKYKRYLEEGEKAIAEGYLKLLIEGHQVVRDILFLIRDNPDDVFLVHCAMGKDRTGVVFAVLLSLAGVSDDAIADEYSRSELALEAALPKIAAAIKKAIPTVTDVEALKRARVVIQTRKEAMLLMLQLMVERFGGMVQYLKNCCGVSEEDIELIQALLTFTAKDTD</sequence>
<evidence type="ECO:0000259" key="1">
    <source>
        <dbReference type="PROSITE" id="PS50056"/>
    </source>
</evidence>
<dbReference type="GeneID" id="2867938"/>
<dbReference type="InParanoid" id="Q5AQS5"/>
<proteinExistence type="predicted"/>
<dbReference type="OrthoDB" id="449382at2759"/>
<dbReference type="GO" id="GO:0016791">
    <property type="term" value="F:phosphatase activity"/>
    <property type="evidence" value="ECO:0000318"/>
    <property type="project" value="GO_Central"/>
</dbReference>
<dbReference type="EMBL" id="BN001308">
    <property type="protein sequence ID" value="CBF87463.1"/>
    <property type="molecule type" value="Genomic_DNA"/>
</dbReference>
<dbReference type="InterPro" id="IPR026893">
    <property type="entry name" value="Tyr/Ser_Pase_IphP-type"/>
</dbReference>
<dbReference type="SUPFAM" id="SSF52799">
    <property type="entry name" value="(Phosphotyrosine protein) phosphatases II"/>
    <property type="match status" value="1"/>
</dbReference>
<feature type="domain" description="Tyrosine specific protein phosphatases" evidence="1">
    <location>
        <begin position="142"/>
        <end position="175"/>
    </location>
</feature>
<dbReference type="InterPro" id="IPR016130">
    <property type="entry name" value="Tyr_Pase_AS"/>
</dbReference>
<evidence type="ECO:0000313" key="2">
    <source>
        <dbReference type="EMBL" id="CBF87463.1"/>
    </source>
</evidence>
<dbReference type="PANTHER" id="PTHR31126:SF1">
    <property type="entry name" value="TYROSINE SPECIFIC PROTEIN PHOSPHATASES DOMAIN-CONTAINING PROTEIN"/>
    <property type="match status" value="1"/>
</dbReference>
<dbReference type="PROSITE" id="PS00383">
    <property type="entry name" value="TYR_PHOSPHATASE_1"/>
    <property type="match status" value="1"/>
</dbReference>
<dbReference type="Pfam" id="PF13350">
    <property type="entry name" value="Y_phosphatase3"/>
    <property type="match status" value="1"/>
</dbReference>
<dbReference type="InterPro" id="IPR029021">
    <property type="entry name" value="Prot-tyrosine_phosphatase-like"/>
</dbReference>
<dbReference type="GO" id="GO:0004721">
    <property type="term" value="F:phosphoprotein phosphatase activity"/>
    <property type="evidence" value="ECO:0007669"/>
    <property type="project" value="InterPro"/>
</dbReference>
<reference evidence="3" key="1">
    <citation type="journal article" date="2005" name="Nature">
        <title>Sequencing of Aspergillus nidulans and comparative analysis with A. fumigatus and A. oryzae.</title>
        <authorList>
            <person name="Galagan J.E."/>
            <person name="Calvo S.E."/>
            <person name="Cuomo C."/>
            <person name="Ma L.J."/>
            <person name="Wortman J.R."/>
            <person name="Batzoglou S."/>
            <person name="Lee S.I."/>
            <person name="Basturkmen M."/>
            <person name="Spevak C.C."/>
            <person name="Clutterbuck J."/>
            <person name="Kapitonov V."/>
            <person name="Jurka J."/>
            <person name="Scazzocchio C."/>
            <person name="Farman M."/>
            <person name="Butler J."/>
            <person name="Purcell S."/>
            <person name="Harris S."/>
            <person name="Braus G.H."/>
            <person name="Draht O."/>
            <person name="Busch S."/>
            <person name="D'Enfert C."/>
            <person name="Bouchier C."/>
            <person name="Goldman G.H."/>
            <person name="Bell-Pedersen D."/>
            <person name="Griffiths-Jones S."/>
            <person name="Doonan J.H."/>
            <person name="Yu J."/>
            <person name="Vienken K."/>
            <person name="Pain A."/>
            <person name="Freitag M."/>
            <person name="Selker E.U."/>
            <person name="Archer D.B."/>
            <person name="Penalva M.A."/>
            <person name="Oakley B.R."/>
            <person name="Momany M."/>
            <person name="Tanaka T."/>
            <person name="Kumagai T."/>
            <person name="Asai K."/>
            <person name="Machida M."/>
            <person name="Nierman W.C."/>
            <person name="Denning D.W."/>
            <person name="Caddick M."/>
            <person name="Hynes M."/>
            <person name="Paoletti M."/>
            <person name="Fischer R."/>
            <person name="Miller B."/>
            <person name="Dyer P."/>
            <person name="Sachs M.S."/>
            <person name="Osmani S.A."/>
            <person name="Birren B.W."/>
        </authorList>
    </citation>
    <scope>NUCLEOTIDE SEQUENCE [LARGE SCALE GENOMIC DNA]</scope>
    <source>
        <strain evidence="3">FGSC A4 / ATCC 38163 / CBS 112.46 / NRRL 194 / M139</strain>
    </source>
</reference>
<accession>Q5AQS5</accession>
<dbReference type="PROSITE" id="PS50056">
    <property type="entry name" value="TYR_PHOSPHATASE_2"/>
    <property type="match status" value="1"/>
</dbReference>
<organism evidence="2 3">
    <name type="scientific">Emericella nidulans (strain FGSC A4 / ATCC 38163 / CBS 112.46 / NRRL 194 / M139)</name>
    <name type="common">Aspergillus nidulans</name>
    <dbReference type="NCBI Taxonomy" id="227321"/>
    <lineage>
        <taxon>Eukaryota</taxon>
        <taxon>Fungi</taxon>
        <taxon>Dikarya</taxon>
        <taxon>Ascomycota</taxon>
        <taxon>Pezizomycotina</taxon>
        <taxon>Eurotiomycetes</taxon>
        <taxon>Eurotiomycetidae</taxon>
        <taxon>Eurotiales</taxon>
        <taxon>Aspergillaceae</taxon>
        <taxon>Aspergillus</taxon>
        <taxon>Aspergillus subgen. Nidulantes</taxon>
    </lineage>
</organism>
<dbReference type="VEuPathDB" id="FungiDB:AN9355"/>
<dbReference type="Proteomes" id="UP000000560">
    <property type="component" value="Chromosome VIII"/>
</dbReference>